<proteinExistence type="predicted"/>
<dbReference type="InterPro" id="IPR050620">
    <property type="entry name" value="Thioredoxin_H-type-like"/>
</dbReference>
<evidence type="ECO:0000313" key="5">
    <source>
        <dbReference type="Proteomes" id="UP000180215"/>
    </source>
</evidence>
<accession>A0A1S1P521</accession>
<dbReference type="Proteomes" id="UP000180215">
    <property type="component" value="Unassembled WGS sequence"/>
</dbReference>
<dbReference type="InterPro" id="IPR013766">
    <property type="entry name" value="Thioredoxin_domain"/>
</dbReference>
<feature type="domain" description="Thioredoxin" evidence="3">
    <location>
        <begin position="8"/>
        <end position="130"/>
    </location>
</feature>
<feature type="signal peptide" evidence="2">
    <location>
        <begin position="1"/>
        <end position="24"/>
    </location>
</feature>
<evidence type="ECO:0000256" key="2">
    <source>
        <dbReference type="SAM" id="SignalP"/>
    </source>
</evidence>
<name>A0A1S1P521_METEX</name>
<dbReference type="EMBL" id="MNAO01000007">
    <property type="protein sequence ID" value="OHV18108.1"/>
    <property type="molecule type" value="Genomic_DNA"/>
</dbReference>
<protein>
    <submittedName>
        <fullName evidence="4">Thiol reductase thioredoxin</fullName>
    </submittedName>
</protein>
<dbReference type="InterPro" id="IPR036249">
    <property type="entry name" value="Thioredoxin-like_sf"/>
</dbReference>
<dbReference type="Pfam" id="PF00085">
    <property type="entry name" value="Thioredoxin"/>
    <property type="match status" value="1"/>
</dbReference>
<dbReference type="Gene3D" id="3.40.30.10">
    <property type="entry name" value="Glutaredoxin"/>
    <property type="match status" value="1"/>
</dbReference>
<evidence type="ECO:0000256" key="1">
    <source>
        <dbReference type="ARBA" id="ARBA00023284"/>
    </source>
</evidence>
<sequence length="130" mass="14066">MSTRRFVLGLLASFPLLTGTAASAANPIAYTPAAFEAAQKAGKLVLVHITAPWCTTCAAQKPILAQLEAQPRFKDIQVFEVDFDSRKDVVRRFGATMQSTLIVYKGDKEAGRSSGETRPEAIRALLNKGI</sequence>
<dbReference type="InterPro" id="IPR017937">
    <property type="entry name" value="Thioredoxin_CS"/>
</dbReference>
<dbReference type="PROSITE" id="PS51352">
    <property type="entry name" value="THIOREDOXIN_2"/>
    <property type="match status" value="1"/>
</dbReference>
<feature type="chain" id="PRO_5012096873" evidence="2">
    <location>
        <begin position="25"/>
        <end position="130"/>
    </location>
</feature>
<reference evidence="4 5" key="1">
    <citation type="submission" date="2016-10" db="EMBL/GenBank/DDBJ databases">
        <title>Draft genome sequence of Methylobacterium extorquens CP3, a seed endophyte of Crotalaria pumila with plant growth-promoting and metal tolerance properties.</title>
        <authorList>
            <person name="Sanchez-Lopez A.S."/>
            <person name="Van Hamme J.D."/>
            <person name="Thijs S."/>
            <person name="Mcammond B.M."/>
            <person name="Stevens V."/>
            <person name="Gonzalez-Chavez M.D.C."/>
            <person name="Vangronsveld J."/>
        </authorList>
    </citation>
    <scope>NUCLEOTIDE SEQUENCE [LARGE SCALE GENOMIC DNA]</scope>
    <source>
        <strain evidence="4 5">CP3</strain>
    </source>
</reference>
<dbReference type="SUPFAM" id="SSF52833">
    <property type="entry name" value="Thioredoxin-like"/>
    <property type="match status" value="1"/>
</dbReference>
<dbReference type="AlphaFoldDB" id="A0A1S1P521"/>
<keyword evidence="2" id="KW-0732">Signal</keyword>
<evidence type="ECO:0000313" key="4">
    <source>
        <dbReference type="EMBL" id="OHV18108.1"/>
    </source>
</evidence>
<dbReference type="PROSITE" id="PS00194">
    <property type="entry name" value="THIOREDOXIN_1"/>
    <property type="match status" value="1"/>
</dbReference>
<dbReference type="GO" id="GO:0015036">
    <property type="term" value="F:disulfide oxidoreductase activity"/>
    <property type="evidence" value="ECO:0007669"/>
    <property type="project" value="UniProtKB-ARBA"/>
</dbReference>
<gene>
    <name evidence="4" type="ORF">BK022_01410</name>
</gene>
<dbReference type="CDD" id="cd02947">
    <property type="entry name" value="TRX_family"/>
    <property type="match status" value="1"/>
</dbReference>
<dbReference type="PANTHER" id="PTHR10438">
    <property type="entry name" value="THIOREDOXIN"/>
    <property type="match status" value="1"/>
</dbReference>
<dbReference type="PANTHER" id="PTHR10438:SF468">
    <property type="entry name" value="THIOREDOXIN-1-RELATED"/>
    <property type="match status" value="1"/>
</dbReference>
<organism evidence="4 5">
    <name type="scientific">Methylorubrum extorquens</name>
    <name type="common">Methylobacterium dichloromethanicum</name>
    <name type="synonym">Methylobacterium extorquens</name>
    <dbReference type="NCBI Taxonomy" id="408"/>
    <lineage>
        <taxon>Bacteria</taxon>
        <taxon>Pseudomonadati</taxon>
        <taxon>Pseudomonadota</taxon>
        <taxon>Alphaproteobacteria</taxon>
        <taxon>Hyphomicrobiales</taxon>
        <taxon>Methylobacteriaceae</taxon>
        <taxon>Methylorubrum</taxon>
    </lineage>
</organism>
<evidence type="ECO:0000259" key="3">
    <source>
        <dbReference type="PROSITE" id="PS51352"/>
    </source>
</evidence>
<comment type="caution">
    <text evidence="4">The sequence shown here is derived from an EMBL/GenBank/DDBJ whole genome shotgun (WGS) entry which is preliminary data.</text>
</comment>
<keyword evidence="1" id="KW-0676">Redox-active center</keyword>